<reference evidence="1" key="1">
    <citation type="submission" date="2017-02" db="EMBL/GenBank/DDBJ databases">
        <title>Delving into the versatile metabolic prowess of the omnipresent phylum Bacteroidetes.</title>
        <authorList>
            <person name="Nobu M.K."/>
            <person name="Mei R."/>
            <person name="Narihiro T."/>
            <person name="Kuroda K."/>
            <person name="Liu W.-T."/>
        </authorList>
    </citation>
    <scope>NUCLEOTIDE SEQUENCE</scope>
    <source>
        <strain evidence="1">ADurb.Bin160</strain>
    </source>
</reference>
<comment type="caution">
    <text evidence="1">The sequence shown here is derived from an EMBL/GenBank/DDBJ whole genome shotgun (WGS) entry which is preliminary data.</text>
</comment>
<name>A0A1V5ZKG1_9BACT</name>
<dbReference type="EMBL" id="MWDB01000035">
    <property type="protein sequence ID" value="OQB40690.1"/>
    <property type="molecule type" value="Genomic_DNA"/>
</dbReference>
<dbReference type="AlphaFoldDB" id="A0A1V5ZKG1"/>
<dbReference type="Proteomes" id="UP000485621">
    <property type="component" value="Unassembled WGS sequence"/>
</dbReference>
<proteinExistence type="predicted"/>
<dbReference type="InterPro" id="IPR012338">
    <property type="entry name" value="Beta-lactam/transpept-like"/>
</dbReference>
<protein>
    <submittedName>
        <fullName evidence="1">Uncharacterized protein</fullName>
    </submittedName>
</protein>
<sequence length="39" mass="4291">MVRVARQVGSAMKPMIYALGLSTLPIAIDTPIYDIPFQI</sequence>
<organism evidence="1">
    <name type="scientific">candidate division CPR1 bacterium ADurb.Bin160</name>
    <dbReference type="NCBI Taxonomy" id="1852826"/>
    <lineage>
        <taxon>Bacteria</taxon>
        <taxon>candidate division CPR1</taxon>
    </lineage>
</organism>
<gene>
    <name evidence="1" type="ORF">BWY04_01253</name>
</gene>
<accession>A0A1V5ZKG1</accession>
<dbReference type="SUPFAM" id="SSF56601">
    <property type="entry name" value="beta-lactamase/transpeptidase-like"/>
    <property type="match status" value="1"/>
</dbReference>
<evidence type="ECO:0000313" key="1">
    <source>
        <dbReference type="EMBL" id="OQB40690.1"/>
    </source>
</evidence>